<dbReference type="AlphaFoldDB" id="A0A0V0Q7S8"/>
<comment type="caution">
    <text evidence="2">The sequence shown here is derived from an EMBL/GenBank/DDBJ whole genome shotgun (WGS) entry which is preliminary data.</text>
</comment>
<name>A0A0V0Q7S8_PSEPJ</name>
<organism evidence="2 3">
    <name type="scientific">Pseudocohnilembus persalinus</name>
    <name type="common">Ciliate</name>
    <dbReference type="NCBI Taxonomy" id="266149"/>
    <lineage>
        <taxon>Eukaryota</taxon>
        <taxon>Sar</taxon>
        <taxon>Alveolata</taxon>
        <taxon>Ciliophora</taxon>
        <taxon>Intramacronucleata</taxon>
        <taxon>Oligohymenophorea</taxon>
        <taxon>Scuticociliatia</taxon>
        <taxon>Philasterida</taxon>
        <taxon>Pseudocohnilembidae</taxon>
        <taxon>Pseudocohnilembus</taxon>
    </lineage>
</organism>
<keyword evidence="3" id="KW-1185">Reference proteome</keyword>
<dbReference type="EMBL" id="LDAU01000254">
    <property type="protein sequence ID" value="KRW98307.1"/>
    <property type="molecule type" value="Genomic_DNA"/>
</dbReference>
<evidence type="ECO:0000313" key="2">
    <source>
        <dbReference type="EMBL" id="KRW98307.1"/>
    </source>
</evidence>
<keyword evidence="1" id="KW-0175">Coiled coil</keyword>
<dbReference type="Proteomes" id="UP000054937">
    <property type="component" value="Unassembled WGS sequence"/>
</dbReference>
<evidence type="ECO:0000313" key="3">
    <source>
        <dbReference type="Proteomes" id="UP000054937"/>
    </source>
</evidence>
<reference evidence="2 3" key="1">
    <citation type="journal article" date="2015" name="Sci. Rep.">
        <title>Genome of the facultative scuticociliatosis pathogen Pseudocohnilembus persalinus provides insight into its virulence through horizontal gene transfer.</title>
        <authorList>
            <person name="Xiong J."/>
            <person name="Wang G."/>
            <person name="Cheng J."/>
            <person name="Tian M."/>
            <person name="Pan X."/>
            <person name="Warren A."/>
            <person name="Jiang C."/>
            <person name="Yuan D."/>
            <person name="Miao W."/>
        </authorList>
    </citation>
    <scope>NUCLEOTIDE SEQUENCE [LARGE SCALE GENOMIC DNA]</scope>
    <source>
        <strain evidence="2">36N120E</strain>
    </source>
</reference>
<protein>
    <submittedName>
        <fullName evidence="2">Uncharacterized protein</fullName>
    </submittedName>
</protein>
<gene>
    <name evidence="2" type="ORF">PPERSA_02084</name>
</gene>
<evidence type="ECO:0000256" key="1">
    <source>
        <dbReference type="SAM" id="Coils"/>
    </source>
</evidence>
<feature type="coiled-coil region" evidence="1">
    <location>
        <begin position="225"/>
        <end position="261"/>
    </location>
</feature>
<dbReference type="InParanoid" id="A0A0V0Q7S8"/>
<accession>A0A0V0Q7S8</accession>
<sequence>MKLMGKQDYKSMLNQALKEDDVINIAEKQEIKLDIFKSNNEIMDKIKIKPKKSIMKSSQIPSNLNEQNQLIELSLNQSQSQSEFDEYKSLNQNQNLISQNSERTLSITQDNSPENSFILSSRDYDSTNLIQNENQENQNEKKFNNLRESIIVTKQRQQYQKSDKNQHGIEQNQLEENQKDYTKNMKKGDNFKYNEIECDQQQLCQHENGHLSDYQIKIQDKPLEIQNKKNELNQIEMVYNMKKNDNQEENTQIQIKDQENDESNEFQIIKGQNAERQPQLQKYGKQEKQLQVVKNNIQRQKNIQFAILNLNENHIYLKNNEQVKQKRGDELLYDMYLRKMCYVNKQDQNNQLCKWILPNSLGGKYAIRELKINPENPISIQIKCYFKLKLLNPNIEDKTQDSVKNINTQPIKRKQPTNILFLFFK</sequence>
<proteinExistence type="predicted"/>